<dbReference type="Pfam" id="PF13671">
    <property type="entry name" value="AAA_33"/>
    <property type="match status" value="1"/>
</dbReference>
<feature type="compositionally biased region" description="Low complexity" evidence="1">
    <location>
        <begin position="536"/>
        <end position="557"/>
    </location>
</feature>
<dbReference type="GO" id="GO:0003690">
    <property type="term" value="F:double-stranded DNA binding"/>
    <property type="evidence" value="ECO:0007669"/>
    <property type="project" value="TreeGrafter"/>
</dbReference>
<dbReference type="GO" id="GO:0006281">
    <property type="term" value="P:DNA repair"/>
    <property type="evidence" value="ECO:0007669"/>
    <property type="project" value="TreeGrafter"/>
</dbReference>
<organism evidence="2 3">
    <name type="scientific">Pyrrhoderma noxium</name>
    <dbReference type="NCBI Taxonomy" id="2282107"/>
    <lineage>
        <taxon>Eukaryota</taxon>
        <taxon>Fungi</taxon>
        <taxon>Dikarya</taxon>
        <taxon>Basidiomycota</taxon>
        <taxon>Agaricomycotina</taxon>
        <taxon>Agaricomycetes</taxon>
        <taxon>Hymenochaetales</taxon>
        <taxon>Hymenochaetaceae</taxon>
        <taxon>Pyrrhoderma</taxon>
    </lineage>
</organism>
<accession>A0A286UKY8</accession>
<evidence type="ECO:0000313" key="2">
    <source>
        <dbReference type="EMBL" id="PAV20115.1"/>
    </source>
</evidence>
<dbReference type="InterPro" id="IPR027417">
    <property type="entry name" value="P-loop_NTPase"/>
</dbReference>
<evidence type="ECO:0000313" key="3">
    <source>
        <dbReference type="Proteomes" id="UP000217199"/>
    </source>
</evidence>
<dbReference type="SUPFAM" id="SSF52540">
    <property type="entry name" value="P-loop containing nucleoside triphosphate hydrolases"/>
    <property type="match status" value="1"/>
</dbReference>
<name>A0A286UKY8_9AGAM</name>
<dbReference type="GO" id="GO:0046403">
    <property type="term" value="F:polynucleotide 3'-phosphatase activity"/>
    <property type="evidence" value="ECO:0007669"/>
    <property type="project" value="TreeGrafter"/>
</dbReference>
<protein>
    <submittedName>
        <fullName evidence="2">P-loop containing nucleoside triphosphate hydrolase</fullName>
    </submittedName>
</protein>
<feature type="compositionally biased region" description="Gly residues" evidence="1">
    <location>
        <begin position="522"/>
        <end position="535"/>
    </location>
</feature>
<dbReference type="InParanoid" id="A0A286UKY8"/>
<reference evidence="2 3" key="1">
    <citation type="journal article" date="2017" name="Mol. Ecol.">
        <title>Comparative and population genomic landscape of Phellinus noxius: A hypervariable fungus causing root rot in trees.</title>
        <authorList>
            <person name="Chung C.L."/>
            <person name="Lee T.J."/>
            <person name="Akiba M."/>
            <person name="Lee H.H."/>
            <person name="Kuo T.H."/>
            <person name="Liu D."/>
            <person name="Ke H.M."/>
            <person name="Yokoi T."/>
            <person name="Roa M.B."/>
            <person name="Lu M.J."/>
            <person name="Chang Y.Y."/>
            <person name="Ann P.J."/>
            <person name="Tsai J.N."/>
            <person name="Chen C.Y."/>
            <person name="Tzean S.S."/>
            <person name="Ota Y."/>
            <person name="Hattori T."/>
            <person name="Sahashi N."/>
            <person name="Liou R.F."/>
            <person name="Kikuchi T."/>
            <person name="Tsai I.J."/>
        </authorList>
    </citation>
    <scope>NUCLEOTIDE SEQUENCE [LARGE SCALE GENOMIC DNA]</scope>
    <source>
        <strain evidence="2 3">FFPRI411160</strain>
    </source>
</reference>
<proteinExistence type="predicted"/>
<dbReference type="GO" id="GO:0046404">
    <property type="term" value="F:ATP-dependent polydeoxyribonucleotide 5'-hydroxyl-kinase activity"/>
    <property type="evidence" value="ECO:0007669"/>
    <property type="project" value="TreeGrafter"/>
</dbReference>
<feature type="region of interest" description="Disordered" evidence="1">
    <location>
        <begin position="519"/>
        <end position="557"/>
    </location>
</feature>
<dbReference type="EMBL" id="NBII01000004">
    <property type="protein sequence ID" value="PAV20115.1"/>
    <property type="molecule type" value="Genomic_DNA"/>
</dbReference>
<dbReference type="AlphaFoldDB" id="A0A286UKY8"/>
<gene>
    <name evidence="2" type="ORF">PNOK_0504900</name>
</gene>
<comment type="caution">
    <text evidence="2">The sequence shown here is derived from an EMBL/GenBank/DDBJ whole genome shotgun (WGS) entry which is preliminary data.</text>
</comment>
<feature type="region of interest" description="Disordered" evidence="1">
    <location>
        <begin position="118"/>
        <end position="142"/>
    </location>
</feature>
<sequence>MNISNFSRLPASSSFAFSYLTNPLGRGNSNISVCLQRIRKIASLETRILFSNLSLVVSDPRQLRKQDSNLFDLRLLRKEETNRPNKLEFGHFKPLSLPLCAQQQPNLISNTLKTDAEKPVEENEDLPGHNNNSSFNSSSGSVFQPWNEDGSQIVLVLVGLTASGKSTFAQALETHIPYFRRCNQDSLGKRNRVERLARKCLDEGLSVCIDRTNFDHDQRRHWIEMAHDYPRCKLWCIIFDTPIWICKERLLHRSGHPTIRTPEEGISVLNRFQQISRDGVTEIRGGDGGGGGEGFERIFRLNYESYPSPNYTPEDIHDILTRVSNAIPIIPIQNPDPMAILNASPNPNPNSDAYGYRYGYAYATDRNSNVHVNTQIQTQTQPRYQPRQRHLNEYFAYGPSNKARNGNRNDSYYGHNFNNRRFSNNDNNDNYSIDDNNYDYDINRNKGDYRDYRDNREGYRGRFIRGNRSIGRGCGRGNPVFRPNRFTYGNSNNGGGSDSGSFGGNVSISGFDGNGRNIRIGNGTGSFEGGRGGGFSSNNNNNESRNGASTSNSNGNT</sequence>
<keyword evidence="2" id="KW-0378">Hydrolase</keyword>
<dbReference type="PANTHER" id="PTHR12083:SF9">
    <property type="entry name" value="BIFUNCTIONAL POLYNUCLEOTIDE PHOSPHATASE_KINASE"/>
    <property type="match status" value="1"/>
</dbReference>
<dbReference type="Gene3D" id="3.40.50.300">
    <property type="entry name" value="P-loop containing nucleotide triphosphate hydrolases"/>
    <property type="match status" value="1"/>
</dbReference>
<dbReference type="PANTHER" id="PTHR12083">
    <property type="entry name" value="BIFUNCTIONAL POLYNUCLEOTIDE PHOSPHATASE/KINASE"/>
    <property type="match status" value="1"/>
</dbReference>
<dbReference type="STRING" id="2282107.A0A286UKY8"/>
<dbReference type="Proteomes" id="UP000217199">
    <property type="component" value="Unassembled WGS sequence"/>
</dbReference>
<evidence type="ECO:0000256" key="1">
    <source>
        <dbReference type="SAM" id="MobiDB-lite"/>
    </source>
</evidence>
<keyword evidence="3" id="KW-1185">Reference proteome</keyword>
<dbReference type="OrthoDB" id="3512845at2759"/>
<feature type="compositionally biased region" description="Low complexity" evidence="1">
    <location>
        <begin position="130"/>
        <end position="141"/>
    </location>
</feature>